<evidence type="ECO:0000313" key="2">
    <source>
        <dbReference type="EMBL" id="NYG55277.1"/>
    </source>
</evidence>
<dbReference type="PANTHER" id="PTHR35149">
    <property type="entry name" value="SLL5132 PROTEIN"/>
    <property type="match status" value="1"/>
</dbReference>
<dbReference type="PANTHER" id="PTHR35149:SF2">
    <property type="entry name" value="DUF262 DOMAIN-CONTAINING PROTEIN"/>
    <property type="match status" value="1"/>
</dbReference>
<dbReference type="EMBL" id="JACCAC010000001">
    <property type="protein sequence ID" value="NYG55277.1"/>
    <property type="molecule type" value="Genomic_DNA"/>
</dbReference>
<protein>
    <recommendedName>
        <fullName evidence="1">GmrSD restriction endonucleases N-terminal domain-containing protein</fullName>
    </recommendedName>
</protein>
<reference evidence="2 3" key="1">
    <citation type="submission" date="2020-07" db="EMBL/GenBank/DDBJ databases">
        <title>Sequencing the genomes of 1000 actinobacteria strains.</title>
        <authorList>
            <person name="Klenk H.-P."/>
        </authorList>
    </citation>
    <scope>NUCLEOTIDE SEQUENCE [LARGE SCALE GENOMIC DNA]</scope>
    <source>
        <strain evidence="2 3">DSM 24552</strain>
    </source>
</reference>
<dbReference type="AlphaFoldDB" id="A0A7Y9RVB4"/>
<dbReference type="RefSeq" id="WP_179517752.1">
    <property type="nucleotide sequence ID" value="NZ_JACCAC010000001.1"/>
</dbReference>
<sequence>MDATLEPRLVIQGRAGVPYVEGDFLVAAYQRGYRWGRDEVRALLDDIAANERDAEAEDRKVSDYFLQPIVVIRRDNDPAVKSWELVDGQQRLTTLYLIVKYIQRHLPSAKLSYRLSYETREDSATFLDSLDPGLADSNIDYRHIATAYAEIERWFEEQGNAGLAATSMHTALAKWVYVIWYEAPTGTAATDLFIRLNRDRIPLTESELVKALVLSSSGVERREEVAAQWDRFELDLRDRPLWAFLTGSDSEPGTYIDFLLETIPAPSGTGEVVRDDSRHWLFGRARDHIQSRGVETFWSAVVAHHGLLTGWFKDHELYHRIGYLVAIGDTIADLVTLSRDLTHSAFRKALEDRTRQRLGLSSDDVSLLRYGKSAKADRDCTRVLLLMNVETVLASADPANRFSFHAYAAAGWSLEHIHAQRSESPNDEKGRREWLAMHQEKIAGQPWPSDSLQVVDPLLADITTHLARPLSQVDEPGFERLRDRVITLFDAPDSPSDDDTHSLGNLALLQRDINSMLNNAVFALKRDRMLKLDKQGVYLLPCTRNVFLKYYTSGTEHASLWGAGDRESYYDEMVRQVRSFLTDAPGAVADETVEADQAATKSHEEASS</sequence>
<proteinExistence type="predicted"/>
<organism evidence="2 3">
    <name type="scientific">Nocardioides perillae</name>
    <dbReference type="NCBI Taxonomy" id="1119534"/>
    <lineage>
        <taxon>Bacteria</taxon>
        <taxon>Bacillati</taxon>
        <taxon>Actinomycetota</taxon>
        <taxon>Actinomycetes</taxon>
        <taxon>Propionibacteriales</taxon>
        <taxon>Nocardioidaceae</taxon>
        <taxon>Nocardioides</taxon>
    </lineage>
</organism>
<evidence type="ECO:0000313" key="3">
    <source>
        <dbReference type="Proteomes" id="UP000544110"/>
    </source>
</evidence>
<dbReference type="InterPro" id="IPR004919">
    <property type="entry name" value="GmrSD_N"/>
</dbReference>
<name>A0A7Y9RVB4_9ACTN</name>
<evidence type="ECO:0000259" key="1">
    <source>
        <dbReference type="Pfam" id="PF03235"/>
    </source>
</evidence>
<dbReference type="Proteomes" id="UP000544110">
    <property type="component" value="Unassembled WGS sequence"/>
</dbReference>
<dbReference type="Pfam" id="PF03235">
    <property type="entry name" value="GmrSD_N"/>
    <property type="match status" value="1"/>
</dbReference>
<accession>A0A7Y9RVB4</accession>
<feature type="domain" description="GmrSD restriction endonucleases N-terminal" evidence="1">
    <location>
        <begin position="24"/>
        <end position="213"/>
    </location>
</feature>
<comment type="caution">
    <text evidence="2">The sequence shown here is derived from an EMBL/GenBank/DDBJ whole genome shotgun (WGS) entry which is preliminary data.</text>
</comment>
<keyword evidence="3" id="KW-1185">Reference proteome</keyword>
<gene>
    <name evidence="2" type="ORF">BJ989_001581</name>
</gene>